<protein>
    <recommendedName>
        <fullName evidence="3">EcsC family protein</fullName>
    </recommendedName>
</protein>
<evidence type="ECO:0000313" key="1">
    <source>
        <dbReference type="EMBL" id="MDQ0214719.1"/>
    </source>
</evidence>
<organism evidence="1 2">
    <name type="scientific">Oikeobacillus pervagus</name>
    <dbReference type="NCBI Taxonomy" id="1325931"/>
    <lineage>
        <taxon>Bacteria</taxon>
        <taxon>Bacillati</taxon>
        <taxon>Bacillota</taxon>
        <taxon>Bacilli</taxon>
        <taxon>Bacillales</taxon>
        <taxon>Bacillaceae</taxon>
        <taxon>Oikeobacillus</taxon>
    </lineage>
</organism>
<dbReference type="RefSeq" id="WP_307256705.1">
    <property type="nucleotide sequence ID" value="NZ_JAUSUC010000010.1"/>
</dbReference>
<dbReference type="PANTHER" id="PTHR41260">
    <property type="entry name" value="PROTEIN ECSC"/>
    <property type="match status" value="1"/>
</dbReference>
<dbReference type="Pfam" id="PF12787">
    <property type="entry name" value="EcsC"/>
    <property type="match status" value="1"/>
</dbReference>
<name>A0AAJ1T2I2_9BACI</name>
<proteinExistence type="predicted"/>
<comment type="caution">
    <text evidence="1">The sequence shown here is derived from an EMBL/GenBank/DDBJ whole genome shotgun (WGS) entry which is preliminary data.</text>
</comment>
<dbReference type="EMBL" id="JAUSUC010000010">
    <property type="protein sequence ID" value="MDQ0214719.1"/>
    <property type="molecule type" value="Genomic_DNA"/>
</dbReference>
<dbReference type="Proteomes" id="UP001237207">
    <property type="component" value="Unassembled WGS sequence"/>
</dbReference>
<dbReference type="InterPro" id="IPR024787">
    <property type="entry name" value="EcsC"/>
</dbReference>
<dbReference type="PANTHER" id="PTHR41260:SF1">
    <property type="entry name" value="PROTEIN ECSC"/>
    <property type="match status" value="1"/>
</dbReference>
<evidence type="ECO:0000313" key="2">
    <source>
        <dbReference type="Proteomes" id="UP001237207"/>
    </source>
</evidence>
<evidence type="ECO:0008006" key="3">
    <source>
        <dbReference type="Google" id="ProtNLM"/>
    </source>
</evidence>
<dbReference type="AlphaFoldDB" id="A0AAJ1T2I2"/>
<gene>
    <name evidence="1" type="ORF">J2S13_001116</name>
</gene>
<keyword evidence="2" id="KW-1185">Reference proteome</keyword>
<reference evidence="1" key="1">
    <citation type="submission" date="2023-07" db="EMBL/GenBank/DDBJ databases">
        <title>Genomic Encyclopedia of Type Strains, Phase IV (KMG-IV): sequencing the most valuable type-strain genomes for metagenomic binning, comparative biology and taxonomic classification.</title>
        <authorList>
            <person name="Goeker M."/>
        </authorList>
    </citation>
    <scope>NUCLEOTIDE SEQUENCE</scope>
    <source>
        <strain evidence="1">DSM 23947</strain>
    </source>
</reference>
<accession>A0AAJ1T2I2</accession>
<sequence length="269" mass="31377">METIERLQNDLLEIEKWEKEQKKVWFWERLGRIPFKLLDKFTPQFIQNKVGLLLDELGNFIQNGGKYLTRKEMIFKKLQKRLPDLMIEHLSDIENLPIDLMNEVSEELEKNRKDFATVQGATTGIGGIFTLAIDIPLLLGVSLKTLQEIAVTYGFDPNERKERIFIVKCLQFSTADVVGKKAILNELSTYYKGGTQQKEMLSQLQGWREVVYTYRDQFGWKKLLQMVPIAGMIFGAFTNRAMIQDLSEAGIMLYRKRRIMKRLKELQTS</sequence>